<feature type="region of interest" description="Disordered" evidence="1">
    <location>
        <begin position="1"/>
        <end position="23"/>
    </location>
</feature>
<evidence type="ECO:0000256" key="1">
    <source>
        <dbReference type="SAM" id="MobiDB-lite"/>
    </source>
</evidence>
<protein>
    <submittedName>
        <fullName evidence="2">Uncharacterized protein</fullName>
    </submittedName>
</protein>
<proteinExistence type="predicted"/>
<sequence length="128" mass="14695">MTQGGGDEGGDSGDDRGREGGSNTEEEGAFFYFIFLLCSSKKCAKWETHLSTSQRTQFHILEKIEREYSLQPVAVSARAAKRKPKRPTTFIDEFLDESSQLRHVFFPDQRTAVDPRKDYGNDTYYYHL</sequence>
<organism evidence="2 3">
    <name type="scientific">Datura stramonium</name>
    <name type="common">Jimsonweed</name>
    <name type="synonym">Common thornapple</name>
    <dbReference type="NCBI Taxonomy" id="4076"/>
    <lineage>
        <taxon>Eukaryota</taxon>
        <taxon>Viridiplantae</taxon>
        <taxon>Streptophyta</taxon>
        <taxon>Embryophyta</taxon>
        <taxon>Tracheophyta</taxon>
        <taxon>Spermatophyta</taxon>
        <taxon>Magnoliopsida</taxon>
        <taxon>eudicotyledons</taxon>
        <taxon>Gunneridae</taxon>
        <taxon>Pentapetalae</taxon>
        <taxon>asterids</taxon>
        <taxon>lamiids</taxon>
        <taxon>Solanales</taxon>
        <taxon>Solanaceae</taxon>
        <taxon>Solanoideae</taxon>
        <taxon>Datureae</taxon>
        <taxon>Datura</taxon>
    </lineage>
</organism>
<dbReference type="Proteomes" id="UP000823775">
    <property type="component" value="Unassembled WGS sequence"/>
</dbReference>
<name>A0ABS8VJE1_DATST</name>
<dbReference type="EMBL" id="JACEIK010004760">
    <property type="protein sequence ID" value="MCD9646357.1"/>
    <property type="molecule type" value="Genomic_DNA"/>
</dbReference>
<evidence type="ECO:0000313" key="3">
    <source>
        <dbReference type="Proteomes" id="UP000823775"/>
    </source>
</evidence>
<comment type="caution">
    <text evidence="2">The sequence shown here is derived from an EMBL/GenBank/DDBJ whole genome shotgun (WGS) entry which is preliminary data.</text>
</comment>
<keyword evidence="3" id="KW-1185">Reference proteome</keyword>
<accession>A0ABS8VJE1</accession>
<gene>
    <name evidence="2" type="ORF">HAX54_036129</name>
</gene>
<reference evidence="2 3" key="1">
    <citation type="journal article" date="2021" name="BMC Genomics">
        <title>Datura genome reveals duplications of psychoactive alkaloid biosynthetic genes and high mutation rate following tissue culture.</title>
        <authorList>
            <person name="Rajewski A."/>
            <person name="Carter-House D."/>
            <person name="Stajich J."/>
            <person name="Litt A."/>
        </authorList>
    </citation>
    <scope>NUCLEOTIDE SEQUENCE [LARGE SCALE GENOMIC DNA]</scope>
    <source>
        <strain evidence="2">AR-01</strain>
    </source>
</reference>
<evidence type="ECO:0000313" key="2">
    <source>
        <dbReference type="EMBL" id="MCD9646357.1"/>
    </source>
</evidence>